<organism evidence="3 4">
    <name type="scientific">Clostridium rhizosphaerae</name>
    <dbReference type="NCBI Taxonomy" id="2803861"/>
    <lineage>
        <taxon>Bacteria</taxon>
        <taxon>Bacillati</taxon>
        <taxon>Bacillota</taxon>
        <taxon>Clostridia</taxon>
        <taxon>Eubacteriales</taxon>
        <taxon>Clostridiaceae</taxon>
        <taxon>Clostridium</taxon>
    </lineage>
</organism>
<evidence type="ECO:0000256" key="1">
    <source>
        <dbReference type="PIRNR" id="PIRNR026508"/>
    </source>
</evidence>
<reference evidence="3 4" key="1">
    <citation type="submission" date="2021-01" db="EMBL/GenBank/DDBJ databases">
        <title>Genome public.</title>
        <authorList>
            <person name="Liu C."/>
            <person name="Sun Q."/>
        </authorList>
    </citation>
    <scope>NUCLEOTIDE SEQUENCE [LARGE SCALE GENOMIC DNA]</scope>
    <source>
        <strain evidence="3 4">YIM B02515</strain>
    </source>
</reference>
<evidence type="ECO:0000313" key="3">
    <source>
        <dbReference type="EMBL" id="MBL4934417.1"/>
    </source>
</evidence>
<dbReference type="PANTHER" id="PTHR38432:SF2">
    <property type="entry name" value="TELLURITE RESISTANCE PROTEIN"/>
    <property type="match status" value="1"/>
</dbReference>
<keyword evidence="4" id="KW-1185">Reference proteome</keyword>
<dbReference type="InterPro" id="IPR008863">
    <property type="entry name" value="Toxic_anion-R_TelA"/>
</dbReference>
<dbReference type="PIRSF" id="PIRSF026508">
    <property type="entry name" value="TelA"/>
    <property type="match status" value="1"/>
</dbReference>
<accession>A0ABS1T6N8</accession>
<proteinExistence type="inferred from homology"/>
<comment type="caution">
    <text evidence="3">The sequence shown here is derived from an EMBL/GenBank/DDBJ whole genome shotgun (WGS) entry which is preliminary data.</text>
</comment>
<dbReference type="Pfam" id="PF05816">
    <property type="entry name" value="TelA"/>
    <property type="match status" value="1"/>
</dbReference>
<evidence type="ECO:0000256" key="2">
    <source>
        <dbReference type="SAM" id="Coils"/>
    </source>
</evidence>
<evidence type="ECO:0000313" key="4">
    <source>
        <dbReference type="Proteomes" id="UP000632377"/>
    </source>
</evidence>
<dbReference type="RefSeq" id="WP_202747054.1">
    <property type="nucleotide sequence ID" value="NZ_JAESWC010000001.1"/>
</dbReference>
<gene>
    <name evidence="3" type="ORF">JK636_01445</name>
</gene>
<keyword evidence="2" id="KW-0175">Coiled coil</keyword>
<protein>
    <submittedName>
        <fullName evidence="3">Toxic anion resistance protein</fullName>
    </submittedName>
</protein>
<feature type="coiled-coil region" evidence="2">
    <location>
        <begin position="319"/>
        <end position="346"/>
    </location>
</feature>
<comment type="similarity">
    <text evidence="1">Belongs to the TelA family.</text>
</comment>
<dbReference type="PANTHER" id="PTHR38432">
    <property type="entry name" value="TELA-LIKE PROTEIN SAOUHSC_01408"/>
    <property type="match status" value="1"/>
</dbReference>
<sequence length="356" mass="40899">MDYTDEKHELQLRMEEIKKNLEDSSEVKALTNTVEINNLNSIMEFGNGPAEEVSKFADKILHSIKGSNIEGSSIMLRELSNLMTRFDKEEILSEAKGGFISRIFRDSKKAVEKLLSKYQTLGKEIDKIYKEITVYKNELTKTNDMLEEMFAQNLEYYKKLEKYTIAGNLIVKRLEETELPKYEALAMSGDAEANLNLQTINNAIEMMKIRVHNLELAKIVSMQTAPQIRIIQRSNFKLIGKIHSAFVITIPIFKNGMIQAVTLKRQNLIAESMVALDKTTNELLLKNAENIKNQSIEIAKLSGNSSIKIETLENTWKTIVDGINETRKIEEENRKLREESSKKINEMQIEFIQKIK</sequence>
<dbReference type="Proteomes" id="UP000632377">
    <property type="component" value="Unassembled WGS sequence"/>
</dbReference>
<dbReference type="EMBL" id="JAESWC010000001">
    <property type="protein sequence ID" value="MBL4934417.1"/>
    <property type="molecule type" value="Genomic_DNA"/>
</dbReference>
<name>A0ABS1T6N8_9CLOT</name>